<evidence type="ECO:0000259" key="2">
    <source>
        <dbReference type="Pfam" id="PF13439"/>
    </source>
</evidence>
<evidence type="ECO:0000259" key="1">
    <source>
        <dbReference type="Pfam" id="PF00534"/>
    </source>
</evidence>
<dbReference type="Proteomes" id="UP000013280">
    <property type="component" value="Unassembled WGS sequence"/>
</dbReference>
<organism evidence="3 4">
    <name type="scientific">Ralstonia pickettii OR214</name>
    <dbReference type="NCBI Taxonomy" id="1264675"/>
    <lineage>
        <taxon>Bacteria</taxon>
        <taxon>Pseudomonadati</taxon>
        <taxon>Pseudomonadota</taxon>
        <taxon>Betaproteobacteria</taxon>
        <taxon>Burkholderiales</taxon>
        <taxon>Burkholderiaceae</taxon>
        <taxon>Ralstonia</taxon>
    </lineage>
</organism>
<dbReference type="PANTHER" id="PTHR45947">
    <property type="entry name" value="SULFOQUINOVOSYL TRANSFERASE SQD2"/>
    <property type="match status" value="1"/>
</dbReference>
<dbReference type="InterPro" id="IPR028098">
    <property type="entry name" value="Glyco_trans_4-like_N"/>
</dbReference>
<evidence type="ECO:0000313" key="3">
    <source>
        <dbReference type="EMBL" id="ENZ78427.1"/>
    </source>
</evidence>
<dbReference type="AlphaFoldDB" id="R0EAM1"/>
<dbReference type="PATRIC" id="fig|1264675.3.peg.1853"/>
<comment type="caution">
    <text evidence="3">The sequence shown here is derived from an EMBL/GenBank/DDBJ whole genome shotgun (WGS) entry which is preliminary data.</text>
</comment>
<dbReference type="SUPFAM" id="SSF53756">
    <property type="entry name" value="UDP-Glycosyltransferase/glycogen phosphorylase"/>
    <property type="match status" value="1"/>
</dbReference>
<keyword evidence="3" id="KW-0808">Transferase</keyword>
<accession>R0EAM1</accession>
<dbReference type="InterPro" id="IPR001296">
    <property type="entry name" value="Glyco_trans_1"/>
</dbReference>
<proteinExistence type="predicted"/>
<dbReference type="PANTHER" id="PTHR45947:SF3">
    <property type="entry name" value="SULFOQUINOVOSYL TRANSFERASE SQD2"/>
    <property type="match status" value="1"/>
</dbReference>
<dbReference type="EMBL" id="APMQ01000004">
    <property type="protein sequence ID" value="ENZ78427.1"/>
    <property type="molecule type" value="Genomic_DNA"/>
</dbReference>
<sequence length="403" mass="42807" precursor="true">MGEPASFSASLDAICTVSSHLPPRRPRVAYLITNSDVGGAQAHVADLLKALHGRVDAVVLAGGDGPLFDAAQANGAKTIRLTLLDNALSPWRALSTFKQLIAALRATKPDLIHAHSAKAGALGRLAGWILGIPVVYTVHGFAFKPAAPARQRHIARLAEWLLAPLTASMICVAEAERTMAYALPIPSKRVHVIRNGIAETAAARAIPGAAVRRIVMVARLAAPKRADTVIRAFAHAALSDCELVLAGDGPQMATLCALADAVVPGKVRFLGAVPDVPSLLASAQMFVLASDHEGFPLSILEAMRAGLPIVASDLPGIREQLADGNCGRLVPGSDAQQWAAMLLQLAGSPKERERLGNDARQYWEQHFGMGSMADATWQVYQEVLVHRGANPSEHPLQEHTRHE</sequence>
<name>R0EAM1_RALPI</name>
<protein>
    <submittedName>
        <fullName evidence="3">Glycosyltransferase</fullName>
    </submittedName>
</protein>
<dbReference type="Pfam" id="PF13439">
    <property type="entry name" value="Glyco_transf_4"/>
    <property type="match status" value="1"/>
</dbReference>
<reference evidence="3 4" key="1">
    <citation type="journal article" date="2013" name="Genome Announc.">
        <title>Draft Genome Sequence for Ralstonia sp. Strain OR214, a Bacterium with Potential for Bioremediation.</title>
        <authorList>
            <person name="Utturkar S.M."/>
            <person name="Bollmann A."/>
            <person name="Brzoska R.M."/>
            <person name="Klingeman D.M."/>
            <person name="Epstein S.E."/>
            <person name="Palumbo A.V."/>
            <person name="Brown S.D."/>
        </authorList>
    </citation>
    <scope>NUCLEOTIDE SEQUENCE [LARGE SCALE GENOMIC DNA]</scope>
    <source>
        <strain evidence="3 4">OR214</strain>
    </source>
</reference>
<dbReference type="Gene3D" id="3.40.50.2000">
    <property type="entry name" value="Glycogen Phosphorylase B"/>
    <property type="match status" value="2"/>
</dbReference>
<feature type="domain" description="Glycosyltransferase subfamily 4-like N-terminal" evidence="2">
    <location>
        <begin position="37"/>
        <end position="197"/>
    </location>
</feature>
<dbReference type="Pfam" id="PF00534">
    <property type="entry name" value="Glycos_transf_1"/>
    <property type="match status" value="1"/>
</dbReference>
<dbReference type="InterPro" id="IPR050194">
    <property type="entry name" value="Glycosyltransferase_grp1"/>
</dbReference>
<dbReference type="CDD" id="cd03808">
    <property type="entry name" value="GT4_CapM-like"/>
    <property type="match status" value="1"/>
</dbReference>
<feature type="domain" description="Glycosyl transferase family 1" evidence="1">
    <location>
        <begin position="213"/>
        <end position="361"/>
    </location>
</feature>
<evidence type="ECO:0000313" key="4">
    <source>
        <dbReference type="Proteomes" id="UP000013280"/>
    </source>
</evidence>
<dbReference type="GO" id="GO:0016758">
    <property type="term" value="F:hexosyltransferase activity"/>
    <property type="evidence" value="ECO:0007669"/>
    <property type="project" value="TreeGrafter"/>
</dbReference>
<gene>
    <name evidence="3" type="ORF">OR214_01845</name>
</gene>